<dbReference type="InterPro" id="IPR008936">
    <property type="entry name" value="Rho_GTPase_activation_prot"/>
</dbReference>
<evidence type="ECO:0000313" key="3">
    <source>
        <dbReference type="EMBL" id="OHT12888.1"/>
    </source>
</evidence>
<dbReference type="Proteomes" id="UP000179807">
    <property type="component" value="Unassembled WGS sequence"/>
</dbReference>
<sequence>MSNIYFVYYDKSQKLYYYYNNATQETTYNKPKNAQLLDPKTSEPFVFPEPTSKVHKKQETVLNGETIVPSNNDRNVLVVASNAIVYFVYVDADKELYYYNPDTQVSTYNKPQGDFTFLDPDTMQPYVFPESAEPLEKIQSLSPYHSPMKSHEAKPRKNMRVTLEEIASSPKRNPNGYKENRSSLSLAEDATAVVSNVKHESPDRSKSSHIRRLSMQFDDMPRPDVLEAVLHSLPLDSQQEIHQFKQVDFAKRFFKKQRKSGIFSRKKLTIEELSSFQNEPICEPLLKSLPKNLKDQAVLMFKNIIAYTGAKIRVSTPKAIDKIVEIVNGTPELHDELYAQLIKQSSNNPNDECRLRTWELFLVAATLFPSSRDSEIWIRSYIRESMKNETGKVKEYANYTFIRFCSRCSVGKAVHFEGGHHQIVSIIRAPYECNIKFGASIEEQLWAQKRTHPKFPVPYILHELTELLLAKGAEKFEGIFRIVGNMKNVEKMINDINKGKPIDTNANITDISSLMKAWFERLPERVINNDLIPELLNAYEIKKYHRFVAKLSPTHQITLKFLIGFLKKLIKCESVTKMNAKNFAICFAPNMINMDSSKDPFEMKKFSNIATDFLVTLMERLPTDDIYPAPPQLL</sequence>
<dbReference type="SMART" id="SM00139">
    <property type="entry name" value="MyTH4"/>
    <property type="match status" value="1"/>
</dbReference>
<reference evidence="3" key="1">
    <citation type="submission" date="2016-10" db="EMBL/GenBank/DDBJ databases">
        <authorList>
            <person name="Benchimol M."/>
            <person name="Almeida L.G."/>
            <person name="Vasconcelos A.T."/>
            <person name="Perreira-Neves A."/>
            <person name="Rosa I.A."/>
            <person name="Tasca T."/>
            <person name="Bogo M.R."/>
            <person name="de Souza W."/>
        </authorList>
    </citation>
    <scope>NUCLEOTIDE SEQUENCE [LARGE SCALE GENOMIC DNA]</scope>
    <source>
        <strain evidence="3">K</strain>
    </source>
</reference>
<keyword evidence="4" id="KW-1185">Reference proteome</keyword>
<dbReference type="GO" id="GO:0007165">
    <property type="term" value="P:signal transduction"/>
    <property type="evidence" value="ECO:0007669"/>
    <property type="project" value="InterPro"/>
</dbReference>
<dbReference type="EMBL" id="MLAK01000552">
    <property type="protein sequence ID" value="OHT12888.1"/>
    <property type="molecule type" value="Genomic_DNA"/>
</dbReference>
<dbReference type="Gene3D" id="1.25.40.530">
    <property type="entry name" value="MyTH4 domain"/>
    <property type="match status" value="1"/>
</dbReference>
<dbReference type="PANTHER" id="PTHR45876">
    <property type="entry name" value="FI04035P"/>
    <property type="match status" value="1"/>
</dbReference>
<dbReference type="InterPro" id="IPR038185">
    <property type="entry name" value="MyTH4_dom_sf"/>
</dbReference>
<evidence type="ECO:0000259" key="2">
    <source>
        <dbReference type="PROSITE" id="PS51016"/>
    </source>
</evidence>
<dbReference type="CDD" id="cd00201">
    <property type="entry name" value="WW"/>
    <property type="match status" value="2"/>
</dbReference>
<feature type="domain" description="MyTH4" evidence="2">
    <location>
        <begin position="276"/>
        <end position="427"/>
    </location>
</feature>
<name>A0A1J4KPR5_9EUKA</name>
<dbReference type="GO" id="GO:0005737">
    <property type="term" value="C:cytoplasm"/>
    <property type="evidence" value="ECO:0007669"/>
    <property type="project" value="TreeGrafter"/>
</dbReference>
<dbReference type="GO" id="GO:0005856">
    <property type="term" value="C:cytoskeleton"/>
    <property type="evidence" value="ECO:0007669"/>
    <property type="project" value="InterPro"/>
</dbReference>
<gene>
    <name evidence="3" type="ORF">TRFO_17028</name>
</gene>
<dbReference type="InterPro" id="IPR001202">
    <property type="entry name" value="WW_dom"/>
</dbReference>
<dbReference type="SUPFAM" id="SSF48350">
    <property type="entry name" value="GTPase activation domain, GAP"/>
    <property type="match status" value="1"/>
</dbReference>
<dbReference type="PROSITE" id="PS50238">
    <property type="entry name" value="RHOGAP"/>
    <property type="match status" value="1"/>
</dbReference>
<organism evidence="3 4">
    <name type="scientific">Tritrichomonas foetus</name>
    <dbReference type="NCBI Taxonomy" id="1144522"/>
    <lineage>
        <taxon>Eukaryota</taxon>
        <taxon>Metamonada</taxon>
        <taxon>Parabasalia</taxon>
        <taxon>Tritrichomonadida</taxon>
        <taxon>Tritrichomonadidae</taxon>
        <taxon>Tritrichomonas</taxon>
    </lineage>
</organism>
<dbReference type="SMART" id="SM00324">
    <property type="entry name" value="RhoGAP"/>
    <property type="match status" value="1"/>
</dbReference>
<accession>A0A1J4KPR5</accession>
<dbReference type="VEuPathDB" id="TrichDB:TRFO_17028"/>
<dbReference type="RefSeq" id="XP_068366024.1">
    <property type="nucleotide sequence ID" value="XM_068499338.1"/>
</dbReference>
<dbReference type="GO" id="GO:0005096">
    <property type="term" value="F:GTPase activator activity"/>
    <property type="evidence" value="ECO:0007669"/>
    <property type="project" value="TreeGrafter"/>
</dbReference>
<dbReference type="SMART" id="SM00456">
    <property type="entry name" value="WW"/>
    <property type="match status" value="2"/>
</dbReference>
<dbReference type="Pfam" id="PF00620">
    <property type="entry name" value="RhoGAP"/>
    <property type="match status" value="1"/>
</dbReference>
<dbReference type="InterPro" id="IPR000198">
    <property type="entry name" value="RhoGAP_dom"/>
</dbReference>
<dbReference type="InterPro" id="IPR000857">
    <property type="entry name" value="MyTH4_dom"/>
</dbReference>
<dbReference type="OrthoDB" id="437889at2759"/>
<proteinExistence type="predicted"/>
<dbReference type="Pfam" id="PF00784">
    <property type="entry name" value="MyTH4"/>
    <property type="match status" value="1"/>
</dbReference>
<dbReference type="PROSITE" id="PS51016">
    <property type="entry name" value="MYTH4"/>
    <property type="match status" value="1"/>
</dbReference>
<dbReference type="GeneID" id="94834042"/>
<feature type="domain" description="Rho-GAP" evidence="1">
    <location>
        <begin position="439"/>
        <end position="622"/>
    </location>
</feature>
<evidence type="ECO:0000313" key="4">
    <source>
        <dbReference type="Proteomes" id="UP000179807"/>
    </source>
</evidence>
<protein>
    <submittedName>
        <fullName evidence="3">RhoGAP domain containing protein</fullName>
    </submittedName>
</protein>
<dbReference type="Gene3D" id="1.10.555.10">
    <property type="entry name" value="Rho GTPase activation protein"/>
    <property type="match status" value="1"/>
</dbReference>
<dbReference type="PANTHER" id="PTHR45876:SF8">
    <property type="entry name" value="FI04035P"/>
    <property type="match status" value="1"/>
</dbReference>
<dbReference type="AlphaFoldDB" id="A0A1J4KPR5"/>
<evidence type="ECO:0000259" key="1">
    <source>
        <dbReference type="PROSITE" id="PS50238"/>
    </source>
</evidence>
<comment type="caution">
    <text evidence="3">The sequence shown here is derived from an EMBL/GenBank/DDBJ whole genome shotgun (WGS) entry which is preliminary data.</text>
</comment>
<dbReference type="CDD" id="cd00159">
    <property type="entry name" value="RhoGAP"/>
    <property type="match status" value="1"/>
</dbReference>